<evidence type="ECO:0000256" key="1">
    <source>
        <dbReference type="ARBA" id="ARBA00004141"/>
    </source>
</evidence>
<dbReference type="EMBL" id="HBIZ01005803">
    <property type="protein sequence ID" value="CAE0750737.1"/>
    <property type="molecule type" value="Transcribed_RNA"/>
</dbReference>
<dbReference type="GO" id="GO:0016020">
    <property type="term" value="C:membrane"/>
    <property type="evidence" value="ECO:0007669"/>
    <property type="project" value="UniProtKB-SubCell"/>
</dbReference>
<organism evidence="7">
    <name type="scientific">Chrysotila carterae</name>
    <name type="common">Marine alga</name>
    <name type="synonym">Syracosphaera carterae</name>
    <dbReference type="NCBI Taxonomy" id="13221"/>
    <lineage>
        <taxon>Eukaryota</taxon>
        <taxon>Haptista</taxon>
        <taxon>Haptophyta</taxon>
        <taxon>Prymnesiophyceae</taxon>
        <taxon>Isochrysidales</taxon>
        <taxon>Isochrysidaceae</taxon>
        <taxon>Chrysotila</taxon>
    </lineage>
</organism>
<keyword evidence="5 6" id="KW-0472">Membrane</keyword>
<gene>
    <name evidence="7" type="ORF">PCAR00345_LOCUS3322</name>
</gene>
<accession>A0A7S4ESY9</accession>
<keyword evidence="4 6" id="KW-1133">Transmembrane helix</keyword>
<dbReference type="PANTHER" id="PTHR12050:SF0">
    <property type="entry name" value="RH04491P"/>
    <property type="match status" value="1"/>
</dbReference>
<feature type="transmembrane region" description="Helical" evidence="6">
    <location>
        <begin position="6"/>
        <end position="26"/>
    </location>
</feature>
<comment type="subcellular location">
    <subcellularLocation>
        <location evidence="1">Membrane</location>
        <topology evidence="1">Multi-pass membrane protein</topology>
    </subcellularLocation>
</comment>
<proteinExistence type="inferred from homology"/>
<keyword evidence="3 6" id="KW-0812">Transmembrane</keyword>
<evidence type="ECO:0000256" key="5">
    <source>
        <dbReference type="ARBA" id="ARBA00023136"/>
    </source>
</evidence>
<evidence type="ECO:0000313" key="7">
    <source>
        <dbReference type="EMBL" id="CAE0750737.1"/>
    </source>
</evidence>
<protein>
    <recommendedName>
        <fullName evidence="8">Vacuolar protein sorting 55</fullName>
    </recommendedName>
</protein>
<dbReference type="GO" id="GO:0005768">
    <property type="term" value="C:endosome"/>
    <property type="evidence" value="ECO:0007669"/>
    <property type="project" value="TreeGrafter"/>
</dbReference>
<dbReference type="GO" id="GO:0032511">
    <property type="term" value="P:late endosome to vacuole transport via multivesicular body sorting pathway"/>
    <property type="evidence" value="ECO:0007669"/>
    <property type="project" value="TreeGrafter"/>
</dbReference>
<evidence type="ECO:0000256" key="6">
    <source>
        <dbReference type="SAM" id="Phobius"/>
    </source>
</evidence>
<evidence type="ECO:0000256" key="4">
    <source>
        <dbReference type="ARBA" id="ARBA00022989"/>
    </source>
</evidence>
<comment type="similarity">
    <text evidence="2">Belongs to the OB-RGRP/VPS55 family.</text>
</comment>
<evidence type="ECO:0008006" key="8">
    <source>
        <dbReference type="Google" id="ProtNLM"/>
    </source>
</evidence>
<sequence length="131" mass="14285">MSIGPLLIMAALSSAAIFMHILSCVLFNNWWPLLLVLGYLVMPFPVALVLRNRGDGFMDTGGKAAQHWGEFISAFVFTFIVGVPWILLRGNVVELGAVLMDLAGLLFVIAAVVYALFTAAYQPEEGFGMFN</sequence>
<name>A0A7S4ESY9_CHRCT</name>
<dbReference type="InterPro" id="IPR007262">
    <property type="entry name" value="Vps55/LEPROT"/>
</dbReference>
<evidence type="ECO:0000256" key="3">
    <source>
        <dbReference type="ARBA" id="ARBA00022692"/>
    </source>
</evidence>
<evidence type="ECO:0000256" key="2">
    <source>
        <dbReference type="ARBA" id="ARBA00005645"/>
    </source>
</evidence>
<dbReference type="PANTHER" id="PTHR12050">
    <property type="entry name" value="LEPTIN RECEPTOR-RELATED"/>
    <property type="match status" value="1"/>
</dbReference>
<reference evidence="7" key="1">
    <citation type="submission" date="2021-01" db="EMBL/GenBank/DDBJ databases">
        <authorList>
            <person name="Corre E."/>
            <person name="Pelletier E."/>
            <person name="Niang G."/>
            <person name="Scheremetjew M."/>
            <person name="Finn R."/>
            <person name="Kale V."/>
            <person name="Holt S."/>
            <person name="Cochrane G."/>
            <person name="Meng A."/>
            <person name="Brown T."/>
            <person name="Cohen L."/>
        </authorList>
    </citation>
    <scope>NUCLEOTIDE SEQUENCE</scope>
    <source>
        <strain evidence="7">CCMP645</strain>
    </source>
</reference>
<feature type="transmembrane region" description="Helical" evidence="6">
    <location>
        <begin position="95"/>
        <end position="121"/>
    </location>
</feature>
<dbReference type="AlphaFoldDB" id="A0A7S4ESY9"/>
<feature type="transmembrane region" description="Helical" evidence="6">
    <location>
        <begin position="33"/>
        <end position="51"/>
    </location>
</feature>
<feature type="transmembrane region" description="Helical" evidence="6">
    <location>
        <begin position="71"/>
        <end position="88"/>
    </location>
</feature>
<dbReference type="Pfam" id="PF04133">
    <property type="entry name" value="Vps55"/>
    <property type="match status" value="1"/>
</dbReference>